<dbReference type="AlphaFoldDB" id="A0A0D6AYV6"/>
<reference evidence="2 3" key="1">
    <citation type="submission" date="2015-02" db="EMBL/GenBank/DDBJ databases">
        <title>Genome sequene of Rhodovulum sulfidophilum DSM 2351.</title>
        <authorList>
            <person name="Nagao N."/>
        </authorList>
    </citation>
    <scope>NUCLEOTIDE SEQUENCE [LARGE SCALE GENOMIC DNA]</scope>
    <source>
        <strain evidence="2 3">DSM 2351</strain>
    </source>
</reference>
<dbReference type="Pfam" id="PF20283">
    <property type="entry name" value="CTD7"/>
    <property type="match status" value="1"/>
</dbReference>
<proteinExistence type="predicted"/>
<evidence type="ECO:0000313" key="3">
    <source>
        <dbReference type="Proteomes" id="UP000064912"/>
    </source>
</evidence>
<dbReference type="Proteomes" id="UP000064912">
    <property type="component" value="Chromosome"/>
</dbReference>
<name>A0A0D6AYV6_RHOSU</name>
<evidence type="ECO:0000259" key="1">
    <source>
        <dbReference type="Pfam" id="PF20283"/>
    </source>
</evidence>
<organism evidence="2 3">
    <name type="scientific">Rhodovulum sulfidophilum</name>
    <name type="common">Rhodobacter sulfidophilus</name>
    <dbReference type="NCBI Taxonomy" id="35806"/>
    <lineage>
        <taxon>Bacteria</taxon>
        <taxon>Pseudomonadati</taxon>
        <taxon>Pseudomonadota</taxon>
        <taxon>Alphaproteobacteria</taxon>
        <taxon>Rhodobacterales</taxon>
        <taxon>Paracoccaceae</taxon>
        <taxon>Rhodovulum</taxon>
    </lineage>
</organism>
<dbReference type="InterPro" id="IPR046913">
    <property type="entry name" value="ABC-3C_CTD7"/>
</dbReference>
<feature type="domain" description="ABC-three component systems C-terminal" evidence="1">
    <location>
        <begin position="93"/>
        <end position="217"/>
    </location>
</feature>
<evidence type="ECO:0000313" key="2">
    <source>
        <dbReference type="EMBL" id="BAQ67800.1"/>
    </source>
</evidence>
<accession>A0A0D6AYV6</accession>
<dbReference type="KEGG" id="rsu:NHU_00631"/>
<gene>
    <name evidence="2" type="ORF">NHU_00631</name>
</gene>
<dbReference type="EMBL" id="AP014800">
    <property type="protein sequence ID" value="BAQ67800.1"/>
    <property type="molecule type" value="Genomic_DNA"/>
</dbReference>
<dbReference type="PATRIC" id="fig|35806.4.peg.646"/>
<protein>
    <recommendedName>
        <fullName evidence="1">ABC-three component systems C-terminal domain-containing protein</fullName>
    </recommendedName>
</protein>
<sequence length="227" mass="26769">MAGITDLDRELRREIWSAARQQHREALLSRLEGWWYGRVVNQLRSSPVEPILSEELQLKLDDLRDQFHQDALPIDEEIFDVGVDLSPYAESHFVQQLELSGVNKRRILRAVQDFYRAFAQRSRWIREDLLELGELGRYERRLTEEWEIVFEQIADEVGADAAEETSRQAAQRLCKWVEDADIPIRPRISERSLTRGSLHMLADEMRVGWHPHFRERLRHLLMTEAAS</sequence>